<evidence type="ECO:0000256" key="2">
    <source>
        <dbReference type="ARBA" id="ARBA00022980"/>
    </source>
</evidence>
<feature type="domain" description="Large ribosomal subunit protein uL10-like insertion" evidence="4">
    <location>
        <begin position="106"/>
        <end position="172"/>
    </location>
</feature>
<protein>
    <submittedName>
        <fullName evidence="5">Putative Acidic ribosomal protein P0 homolog</fullName>
    </submittedName>
</protein>
<keyword evidence="2 5" id="KW-0689">Ribosomal protein</keyword>
<evidence type="ECO:0000313" key="5">
    <source>
        <dbReference type="EMBL" id="CEG13745.1"/>
    </source>
</evidence>
<dbReference type="InterPro" id="IPR043141">
    <property type="entry name" value="Ribosomal_uL10-like_sf"/>
</dbReference>
<evidence type="ECO:0000256" key="3">
    <source>
        <dbReference type="ARBA" id="ARBA00023274"/>
    </source>
</evidence>
<evidence type="ECO:0000256" key="1">
    <source>
        <dbReference type="ARBA" id="ARBA00008889"/>
    </source>
</evidence>
<keyword evidence="3" id="KW-0687">Ribonucleoprotein</keyword>
<dbReference type="GO" id="GO:0022625">
    <property type="term" value="C:cytosolic large ribosomal subunit"/>
    <property type="evidence" value="ECO:0007669"/>
    <property type="project" value="TreeGrafter"/>
</dbReference>
<gene>
    <name evidence="5" type="ORF">MSIBF_A4600004</name>
</gene>
<dbReference type="Pfam" id="PF00466">
    <property type="entry name" value="Ribosomal_L10"/>
    <property type="match status" value="1"/>
</dbReference>
<evidence type="ECO:0000259" key="4">
    <source>
        <dbReference type="Pfam" id="PF17777"/>
    </source>
</evidence>
<dbReference type="Gene3D" id="6.10.140.760">
    <property type="match status" value="1"/>
</dbReference>
<dbReference type="GO" id="GO:0003735">
    <property type="term" value="F:structural constituent of ribosome"/>
    <property type="evidence" value="ECO:0007669"/>
    <property type="project" value="TreeGrafter"/>
</dbReference>
<dbReference type="InterPro" id="IPR043164">
    <property type="entry name" value="Ribosomal_uL10-like_insert_sf"/>
</dbReference>
<comment type="similarity">
    <text evidence="1">Belongs to the universal ribosomal protein uL10 family.</text>
</comment>
<dbReference type="PANTHER" id="PTHR45699:SF3">
    <property type="entry name" value="LARGE RIBOSOMAL SUBUNIT PROTEIN UL10"/>
    <property type="match status" value="1"/>
</dbReference>
<dbReference type="Gene3D" id="3.90.105.20">
    <property type="match status" value="1"/>
</dbReference>
<accession>A0A098EFE2</accession>
<dbReference type="GO" id="GO:0000027">
    <property type="term" value="P:ribosomal large subunit assembly"/>
    <property type="evidence" value="ECO:0007669"/>
    <property type="project" value="TreeGrafter"/>
</dbReference>
<dbReference type="Gene3D" id="3.30.70.1730">
    <property type="match status" value="1"/>
</dbReference>
<dbReference type="SUPFAM" id="SSF160369">
    <property type="entry name" value="Ribosomal protein L10-like"/>
    <property type="match status" value="1"/>
</dbReference>
<dbReference type="GO" id="GO:0002181">
    <property type="term" value="P:cytoplasmic translation"/>
    <property type="evidence" value="ECO:0007669"/>
    <property type="project" value="TreeGrafter"/>
</dbReference>
<dbReference type="EMBL" id="CCXY01000402">
    <property type="protein sequence ID" value="CEG13745.1"/>
    <property type="molecule type" value="Genomic_DNA"/>
</dbReference>
<dbReference type="PANTHER" id="PTHR45699">
    <property type="entry name" value="60S ACIDIC RIBOSOMAL PROTEIN P0"/>
    <property type="match status" value="1"/>
</dbReference>
<dbReference type="Pfam" id="PF17777">
    <property type="entry name" value="RL10P_insert"/>
    <property type="match status" value="1"/>
</dbReference>
<dbReference type="InterPro" id="IPR050323">
    <property type="entry name" value="Ribosomal_protein_uL10"/>
</dbReference>
<name>A0A098EFE2_9ZZZZ</name>
<proteinExistence type="inferred from homology"/>
<dbReference type="InterPro" id="IPR040637">
    <property type="entry name" value="Ribosomal_uL10-like_insert"/>
</dbReference>
<sequence>MVKQAKIKVVENLTTKIRTSKTIILGDFLGLPSANFQNIRKATKEFGEIYVVKNTLAKKAFENANNSQMTNYLIGNTALIFSNENPFKIYKKIAQIKNYAPPKPNSVAKEDIVIKAGPTPFSPGPMVAEMQKYGIKAAIKKGKVEIGEDGVIVKKGDRVPAAVSQILGKLGITPIELWLRIKAGYLNGTIFSPEILNIDTDAYKNKIISAHQTAMGLAIAKGICNKYTVNNLIVNAFFNTKNLAIERGIPTKETVNDLIAKAGRYASALKSNVKE</sequence>
<reference evidence="5" key="1">
    <citation type="submission" date="2014-09" db="EMBL/GenBank/DDBJ databases">
        <authorList>
            <person name="Probst J Alexander"/>
        </authorList>
    </citation>
    <scope>NUCLEOTIDE SEQUENCE</scope>
</reference>
<dbReference type="InterPro" id="IPR001790">
    <property type="entry name" value="Ribosomal_uL10"/>
</dbReference>
<dbReference type="AlphaFoldDB" id="A0A098EFE2"/>
<dbReference type="GO" id="GO:0070180">
    <property type="term" value="F:large ribosomal subunit rRNA binding"/>
    <property type="evidence" value="ECO:0007669"/>
    <property type="project" value="TreeGrafter"/>
</dbReference>
<organism evidence="5">
    <name type="scientific">groundwater metagenome</name>
    <dbReference type="NCBI Taxonomy" id="717931"/>
    <lineage>
        <taxon>unclassified sequences</taxon>
        <taxon>metagenomes</taxon>
        <taxon>ecological metagenomes</taxon>
    </lineage>
</organism>